<comment type="caution">
    <text evidence="2">The sequence shown here is derived from an EMBL/GenBank/DDBJ whole genome shotgun (WGS) entry which is preliminary data.</text>
</comment>
<dbReference type="Proteomes" id="UP001369086">
    <property type="component" value="Unassembled WGS sequence"/>
</dbReference>
<accession>A0ABR0ZB63</accession>
<gene>
    <name evidence="2" type="ORF">HHUSO_G16608</name>
</gene>
<proteinExistence type="predicted"/>
<name>A0ABR0ZB63_HUSHU</name>
<evidence type="ECO:0000313" key="3">
    <source>
        <dbReference type="Proteomes" id="UP001369086"/>
    </source>
</evidence>
<dbReference type="Pfam" id="PF15854">
    <property type="entry name" value="GPR15L"/>
    <property type="match status" value="1"/>
</dbReference>
<evidence type="ECO:0000313" key="2">
    <source>
        <dbReference type="EMBL" id="KAK6482051.1"/>
    </source>
</evidence>
<organism evidence="2 3">
    <name type="scientific">Huso huso</name>
    <name type="common">Beluga</name>
    <name type="synonym">Acipenser huso</name>
    <dbReference type="NCBI Taxonomy" id="61971"/>
    <lineage>
        <taxon>Eukaryota</taxon>
        <taxon>Metazoa</taxon>
        <taxon>Chordata</taxon>
        <taxon>Craniata</taxon>
        <taxon>Vertebrata</taxon>
        <taxon>Euteleostomi</taxon>
        <taxon>Actinopterygii</taxon>
        <taxon>Chondrostei</taxon>
        <taxon>Acipenseriformes</taxon>
        <taxon>Acipenseridae</taxon>
        <taxon>Huso</taxon>
    </lineage>
</organism>
<sequence length="80" mass="9308">MRKLTIVGLVLVLMLCLAVLSTEGKKIKDRRCCIKYKHHQQVNKVPGTLRKSFNKNPEVGKYKKRCRVWCPVRPDLPLPH</sequence>
<keyword evidence="1" id="KW-0732">Signal</keyword>
<keyword evidence="3" id="KW-1185">Reference proteome</keyword>
<feature type="signal peptide" evidence="1">
    <location>
        <begin position="1"/>
        <end position="24"/>
    </location>
</feature>
<dbReference type="InterPro" id="IPR031713">
    <property type="entry name" value="GPR15L"/>
</dbReference>
<protein>
    <submittedName>
        <fullName evidence="2">Uncharacterized protein</fullName>
    </submittedName>
</protein>
<dbReference type="EMBL" id="JAHFZB010000014">
    <property type="protein sequence ID" value="KAK6482051.1"/>
    <property type="molecule type" value="Genomic_DNA"/>
</dbReference>
<reference evidence="2 3" key="1">
    <citation type="submission" date="2021-05" db="EMBL/GenBank/DDBJ databases">
        <authorList>
            <person name="Zahm M."/>
            <person name="Klopp C."/>
            <person name="Cabau C."/>
            <person name="Kuhl H."/>
            <person name="Suciu R."/>
            <person name="Ciorpac M."/>
            <person name="Holostenco D."/>
            <person name="Gessner J."/>
            <person name="Wuertz S."/>
            <person name="Hohne C."/>
            <person name="Stock M."/>
            <person name="Gislard M."/>
            <person name="Lluch J."/>
            <person name="Milhes M."/>
            <person name="Lampietro C."/>
            <person name="Lopez Roques C."/>
            <person name="Donnadieu C."/>
            <person name="Du K."/>
            <person name="Schartl M."/>
            <person name="Guiguen Y."/>
        </authorList>
    </citation>
    <scope>NUCLEOTIDE SEQUENCE [LARGE SCALE GENOMIC DNA]</scope>
    <source>
        <strain evidence="2">Hh-F2</strain>
        <tissue evidence="2">Blood</tissue>
    </source>
</reference>
<feature type="chain" id="PRO_5045794812" evidence="1">
    <location>
        <begin position="25"/>
        <end position="80"/>
    </location>
</feature>
<evidence type="ECO:0000256" key="1">
    <source>
        <dbReference type="SAM" id="SignalP"/>
    </source>
</evidence>